<dbReference type="EMBL" id="FWDO01000004">
    <property type="protein sequence ID" value="SLM17575.1"/>
    <property type="molecule type" value="Genomic_DNA"/>
</dbReference>
<evidence type="ECO:0008006" key="2">
    <source>
        <dbReference type="Google" id="ProtNLM"/>
    </source>
</evidence>
<evidence type="ECO:0000313" key="1">
    <source>
        <dbReference type="EMBL" id="SLM17575.1"/>
    </source>
</evidence>
<dbReference type="GO" id="GO:0016853">
    <property type="term" value="F:isomerase activity"/>
    <property type="evidence" value="ECO:0007669"/>
    <property type="project" value="InterPro"/>
</dbReference>
<dbReference type="AlphaFoldDB" id="A0A3P3XMV6"/>
<proteinExistence type="predicted"/>
<gene>
    <name evidence="1" type="ORF">SPIRO4BDMA_40144</name>
</gene>
<reference evidence="1" key="1">
    <citation type="submission" date="2017-02" db="EMBL/GenBank/DDBJ databases">
        <authorList>
            <person name="Regsiter A."/>
            <person name="William W."/>
        </authorList>
    </citation>
    <scope>NUCLEOTIDE SEQUENCE</scope>
    <source>
        <strain evidence="1">BdmA 4</strain>
    </source>
</reference>
<organism evidence="1">
    <name type="scientific">uncultured spirochete</name>
    <dbReference type="NCBI Taxonomy" id="156406"/>
    <lineage>
        <taxon>Bacteria</taxon>
        <taxon>Pseudomonadati</taxon>
        <taxon>Spirochaetota</taxon>
        <taxon>Spirochaetia</taxon>
        <taxon>Spirochaetales</taxon>
        <taxon>environmental samples</taxon>
    </lineage>
</organism>
<sequence>MRLSRFSIGTGDRFGLEGEAQIAAFKELRAHGGEADIVWNKSNREHVIIGSSPADQANAAAASVTNTGWDGKWFVDADHISLKTIDWFLPHCNFFTIDVAETIGRQASAGARAAYLAQAQFLLEKGAAPVPVTQGDIETVADKFLAAVQEAGNTYRYIAARKPKDSFVVELSMDETDAPQTPAQVAAILVAVAAEKIPLSTFAPRFPGKFLKGIDYVGDVAEFLSAFEAETKIVLWAADRLGLPKGFKLSVHTGSDKFKLYKGIHEIVTRLGAGVHLKTAGTTWLEEIVGLAEADGEGLALAKRVYAAAYARIDELTAPYANVVEIDRARLPRPDEVAAWDSKTFVNALRHEPGSQTMQPDMRQLMHVGFKIAAEMGEEYTDALVEYRESVARNVQSNLYARHLLPIILG</sequence>
<protein>
    <recommendedName>
        <fullName evidence="2">Tagaturonate/fructuronate epimerase</fullName>
    </recommendedName>
</protein>
<dbReference type="Pfam" id="PF16257">
    <property type="entry name" value="UxaE"/>
    <property type="match status" value="1"/>
</dbReference>
<name>A0A3P3XMV6_9SPIR</name>
<accession>A0A3P3XMV6</accession>
<dbReference type="InterPro" id="IPR032586">
    <property type="entry name" value="UxaE"/>
</dbReference>